<gene>
    <name evidence="1" type="ORF">DX130_20670</name>
</gene>
<dbReference type="Proteomes" id="UP000261905">
    <property type="component" value="Unassembled WGS sequence"/>
</dbReference>
<keyword evidence="2" id="KW-1185">Reference proteome</keyword>
<accession>A0A371P6A5</accession>
<proteinExistence type="predicted"/>
<evidence type="ECO:0000313" key="1">
    <source>
        <dbReference type="EMBL" id="REK71422.1"/>
    </source>
</evidence>
<protein>
    <recommendedName>
        <fullName evidence="3">Short-chain dehydrogenase</fullName>
    </recommendedName>
</protein>
<dbReference type="PANTHER" id="PTHR44147">
    <property type="entry name" value="DEHYDROGENASE/REDUCTASE SDR FAMILY MEMBER 1"/>
    <property type="match status" value="1"/>
</dbReference>
<dbReference type="AlphaFoldDB" id="A0A371P6A5"/>
<reference evidence="1 2" key="1">
    <citation type="submission" date="2018-08" db="EMBL/GenBank/DDBJ databases">
        <title>Paenibacillus sp. M4BSY-1, whole genome shotgun sequence.</title>
        <authorList>
            <person name="Tuo L."/>
        </authorList>
    </citation>
    <scope>NUCLEOTIDE SEQUENCE [LARGE SCALE GENOMIC DNA]</scope>
    <source>
        <strain evidence="1 2">M4BSY-1</strain>
    </source>
</reference>
<name>A0A371P6A5_9BACL</name>
<organism evidence="1 2">
    <name type="scientific">Paenibacillus paeoniae</name>
    <dbReference type="NCBI Taxonomy" id="2292705"/>
    <lineage>
        <taxon>Bacteria</taxon>
        <taxon>Bacillati</taxon>
        <taxon>Bacillota</taxon>
        <taxon>Bacilli</taxon>
        <taxon>Bacillales</taxon>
        <taxon>Paenibacillaceae</taxon>
        <taxon>Paenibacillus</taxon>
    </lineage>
</organism>
<sequence>MSEELKSYGVSAVAITPGFLRFEEMLEHYGVTEANWRDAVTSDLPNAEHLGQSETPRFIGRGIAALAADADADYASKNGSALASWDWSDLYGFQDVDGSSPPWGRFAKKHGFL</sequence>
<dbReference type="OrthoDB" id="63584at2"/>
<comment type="caution">
    <text evidence="1">The sequence shown here is derived from an EMBL/GenBank/DDBJ whole genome shotgun (WGS) entry which is preliminary data.</text>
</comment>
<dbReference type="EMBL" id="QUBQ01000005">
    <property type="protein sequence ID" value="REK71422.1"/>
    <property type="molecule type" value="Genomic_DNA"/>
</dbReference>
<dbReference type="PANTHER" id="PTHR44147:SF2">
    <property type="entry name" value="DEHYDROGENASE_REDUCTASE SDR FAMILY MEMBER 1"/>
    <property type="match status" value="1"/>
</dbReference>
<evidence type="ECO:0000313" key="2">
    <source>
        <dbReference type="Proteomes" id="UP000261905"/>
    </source>
</evidence>
<evidence type="ECO:0008006" key="3">
    <source>
        <dbReference type="Google" id="ProtNLM"/>
    </source>
</evidence>